<evidence type="ECO:0000313" key="4">
    <source>
        <dbReference type="EMBL" id="TCP13152.1"/>
    </source>
</evidence>
<dbReference type="Proteomes" id="UP000294841">
    <property type="component" value="Unassembled WGS sequence"/>
</dbReference>
<dbReference type="EMBL" id="SLXI01000002">
    <property type="protein sequence ID" value="TCP13152.1"/>
    <property type="molecule type" value="Genomic_DNA"/>
</dbReference>
<sequence>MALLEKELEIINLEQLFGLTLSIPDYQRPYRWTTKSTNILFSDTYEAFKNNLEEYRLGSVILHLDKNEYNIVDGQQRLTTLAILLYCLDEKANDLLQEKYNELSVEAVKNNNQLLSKLVGKLEEQERQSYKEYILKNCKIVKIVTDNVQEAFQFFDSQNSRGKELEPHDLLKSYHLREMNNESNALKLEIIEKWENVNSSELSSLFKDYLYPIKQWYKGKNGLGYNEKKIHHFKGIKMSYEYNYVHYHKASAIYIENFNGFYHLDSLSQFQLTQPIISGKRFFYYVYHYYDLLNAINEKIEDFYKSEQINLDNLSRGAGNIYILRLYKCALLFFVDRFGLDFLDVNVMRQLFYWSYSLRLVMNSVYLESINKYARGRHERINSGLNIFNEISEMKEPKDILLLDFENILSKDNLDSNGNYEDIIKKIKLWNGVKSNV</sequence>
<evidence type="ECO:0000259" key="3">
    <source>
        <dbReference type="Pfam" id="PF25202"/>
    </source>
</evidence>
<dbReference type="PANTHER" id="PTHR35149">
    <property type="entry name" value="SLL5132 PROTEIN"/>
    <property type="match status" value="1"/>
</dbReference>
<evidence type="ECO:0000256" key="1">
    <source>
        <dbReference type="SAM" id="Coils"/>
    </source>
</evidence>
<dbReference type="Pfam" id="PF03235">
    <property type="entry name" value="GmrSD_N"/>
    <property type="match status" value="1"/>
</dbReference>
<gene>
    <name evidence="4" type="ORF">EV697_10223</name>
</gene>
<keyword evidence="5" id="KW-1185">Reference proteome</keyword>
<dbReference type="AlphaFoldDB" id="A0A4R2N0S8"/>
<evidence type="ECO:0000313" key="5">
    <source>
        <dbReference type="Proteomes" id="UP000294841"/>
    </source>
</evidence>
<reference evidence="4 5" key="1">
    <citation type="submission" date="2019-03" db="EMBL/GenBank/DDBJ databases">
        <title>Genomic Encyclopedia of Type Strains, Phase IV (KMG-IV): sequencing the most valuable type-strain genomes for metagenomic binning, comparative biology and taxonomic classification.</title>
        <authorList>
            <person name="Goeker M."/>
        </authorList>
    </citation>
    <scope>NUCLEOTIDE SEQUENCE [LARGE SCALE GENOMIC DNA]</scope>
    <source>
        <strain evidence="4 5">DSM 28231</strain>
    </source>
</reference>
<name>A0A4R2N0S8_9PAST</name>
<feature type="domain" description="DUF7834" evidence="3">
    <location>
        <begin position="187"/>
        <end position="411"/>
    </location>
</feature>
<organism evidence="4 5">
    <name type="scientific">Bisgaardia hudsonensis</name>
    <dbReference type="NCBI Taxonomy" id="109472"/>
    <lineage>
        <taxon>Bacteria</taxon>
        <taxon>Pseudomonadati</taxon>
        <taxon>Pseudomonadota</taxon>
        <taxon>Gammaproteobacteria</taxon>
        <taxon>Pasteurellales</taxon>
        <taxon>Pasteurellaceae</taxon>
        <taxon>Bisgaardia</taxon>
    </lineage>
</organism>
<feature type="domain" description="GmrSD restriction endonucleases N-terminal" evidence="2">
    <location>
        <begin position="21"/>
        <end position="175"/>
    </location>
</feature>
<accession>A0A4R2N0S8</accession>
<evidence type="ECO:0000259" key="2">
    <source>
        <dbReference type="Pfam" id="PF03235"/>
    </source>
</evidence>
<feature type="coiled-coil region" evidence="1">
    <location>
        <begin position="93"/>
        <end position="128"/>
    </location>
</feature>
<comment type="caution">
    <text evidence="4">The sequence shown here is derived from an EMBL/GenBank/DDBJ whole genome shotgun (WGS) entry which is preliminary data.</text>
</comment>
<proteinExistence type="predicted"/>
<dbReference type="Pfam" id="PF25202">
    <property type="entry name" value="DUF7834"/>
    <property type="match status" value="1"/>
</dbReference>
<dbReference type="InterPro" id="IPR057156">
    <property type="entry name" value="DUF7834"/>
</dbReference>
<dbReference type="InterPro" id="IPR004919">
    <property type="entry name" value="GmrSD_N"/>
</dbReference>
<dbReference type="PANTHER" id="PTHR35149:SF2">
    <property type="entry name" value="DUF262 DOMAIN-CONTAINING PROTEIN"/>
    <property type="match status" value="1"/>
</dbReference>
<protein>
    <submittedName>
        <fullName evidence="4">Uncharacterized protein DUF262</fullName>
    </submittedName>
</protein>
<keyword evidence="1" id="KW-0175">Coiled coil</keyword>
<dbReference type="RefSeq" id="WP_132022373.1">
    <property type="nucleotide sequence ID" value="NZ_CP016605.1"/>
</dbReference>
<dbReference type="OrthoDB" id="9798761at2"/>